<keyword evidence="2" id="KW-1185">Reference proteome</keyword>
<sequence length="133" mass="13706">MLTIQRRITIVDTEDTLTAEDFTGPEGGDRVVDLLLEHPTALVATAPDVTVVVAGRRLLQEDGTGLCELAASVHKIEPGGVRCLDLIVCDLEDGLPGLTSTGAALLNEALDAVADLVNAAFDDASGLLTIGAA</sequence>
<accession>A0ABT6MIC8</accession>
<evidence type="ECO:0000313" key="1">
    <source>
        <dbReference type="EMBL" id="MDH6283990.1"/>
    </source>
</evidence>
<reference evidence="1 2" key="1">
    <citation type="submission" date="2023-04" db="EMBL/GenBank/DDBJ databases">
        <title>Forest soil microbial communities from Buena Vista Peninsula, Colon Province, Panama.</title>
        <authorList>
            <person name="Bouskill N."/>
        </authorList>
    </citation>
    <scope>NUCLEOTIDE SEQUENCE [LARGE SCALE GENOMIC DNA]</scope>
    <source>
        <strain evidence="1 2">CFH S0262</strain>
    </source>
</reference>
<protein>
    <submittedName>
        <fullName evidence="1">Uncharacterized protein</fullName>
    </submittedName>
</protein>
<organism evidence="1 2">
    <name type="scientific">Prescottella agglutinans</name>
    <dbReference type="NCBI Taxonomy" id="1644129"/>
    <lineage>
        <taxon>Bacteria</taxon>
        <taxon>Bacillati</taxon>
        <taxon>Actinomycetota</taxon>
        <taxon>Actinomycetes</taxon>
        <taxon>Mycobacteriales</taxon>
        <taxon>Nocardiaceae</taxon>
        <taxon>Prescottella</taxon>
    </lineage>
</organism>
<dbReference type="Proteomes" id="UP001160334">
    <property type="component" value="Unassembled WGS sequence"/>
</dbReference>
<dbReference type="RefSeq" id="WP_280763241.1">
    <property type="nucleotide sequence ID" value="NZ_JARXVC010000017.1"/>
</dbReference>
<proteinExistence type="predicted"/>
<dbReference type="EMBL" id="JARXVC010000017">
    <property type="protein sequence ID" value="MDH6283990.1"/>
    <property type="molecule type" value="Genomic_DNA"/>
</dbReference>
<evidence type="ECO:0000313" key="2">
    <source>
        <dbReference type="Proteomes" id="UP001160334"/>
    </source>
</evidence>
<gene>
    <name evidence="1" type="ORF">M2280_005241</name>
</gene>
<comment type="caution">
    <text evidence="1">The sequence shown here is derived from an EMBL/GenBank/DDBJ whole genome shotgun (WGS) entry which is preliminary data.</text>
</comment>
<name>A0ABT6MIC8_9NOCA</name>